<reference evidence="3 4" key="1">
    <citation type="submission" date="2015-03" db="EMBL/GenBank/DDBJ databases">
        <authorList>
            <consortium name="Pathogen Informatics"/>
        </authorList>
    </citation>
    <scope>NUCLEOTIDE SEQUENCE [LARGE SCALE GENOMIC DNA]</scope>
    <source>
        <strain evidence="1 3">3476</strain>
        <strain evidence="2 4">A1104</strain>
    </source>
</reference>
<evidence type="ECO:0000313" key="1">
    <source>
        <dbReference type="EMBL" id="CNU12295.1"/>
    </source>
</evidence>
<dbReference type="AlphaFoldDB" id="A0A655D0L9"/>
<dbReference type="EMBL" id="CQPA01000020">
    <property type="protein sequence ID" value="CNU38414.1"/>
    <property type="molecule type" value="Genomic_DNA"/>
</dbReference>
<name>A0A655D0L9_SALET</name>
<gene>
    <name evidence="2" type="ORF">ERS008198_02639</name>
    <name evidence="1" type="ORF">ERS008202_01948</name>
</gene>
<dbReference type="EMBL" id="CQPC01000021">
    <property type="protein sequence ID" value="CNU12295.1"/>
    <property type="molecule type" value="Genomic_DNA"/>
</dbReference>
<evidence type="ECO:0000313" key="4">
    <source>
        <dbReference type="Proteomes" id="UP000041314"/>
    </source>
</evidence>
<sequence>MQWRRLFTGDDRSGLVNLRLAQQRAAVSYPGLFQFLLEERARVAGAVLNSKGQRQRVGALW</sequence>
<accession>A0A655D0L9</accession>
<organism evidence="2 4">
    <name type="scientific">Salmonella enterica subsp. enterica serovar Bovismorbificans</name>
    <dbReference type="NCBI Taxonomy" id="58097"/>
    <lineage>
        <taxon>Bacteria</taxon>
        <taxon>Pseudomonadati</taxon>
        <taxon>Pseudomonadota</taxon>
        <taxon>Gammaproteobacteria</taxon>
        <taxon>Enterobacterales</taxon>
        <taxon>Enterobacteriaceae</taxon>
        <taxon>Salmonella</taxon>
    </lineage>
</organism>
<evidence type="ECO:0000313" key="3">
    <source>
        <dbReference type="Proteomes" id="UP000039541"/>
    </source>
</evidence>
<dbReference type="Proteomes" id="UP000039541">
    <property type="component" value="Unassembled WGS sequence"/>
</dbReference>
<proteinExistence type="predicted"/>
<protein>
    <submittedName>
        <fullName evidence="2">Uncharacterized protein</fullName>
    </submittedName>
</protein>
<dbReference type="Proteomes" id="UP000041314">
    <property type="component" value="Unassembled WGS sequence"/>
</dbReference>
<evidence type="ECO:0000313" key="2">
    <source>
        <dbReference type="EMBL" id="CNU38414.1"/>
    </source>
</evidence>